<protein>
    <recommendedName>
        <fullName evidence="3">HEPN domain-containing protein</fullName>
    </recommendedName>
</protein>
<organism evidence="1 2">
    <name type="scientific">Bradyrhizobium canariense</name>
    <dbReference type="NCBI Taxonomy" id="255045"/>
    <lineage>
        <taxon>Bacteria</taxon>
        <taxon>Pseudomonadati</taxon>
        <taxon>Pseudomonadota</taxon>
        <taxon>Alphaproteobacteria</taxon>
        <taxon>Hyphomicrobiales</taxon>
        <taxon>Nitrobacteraceae</taxon>
        <taxon>Bradyrhizobium</taxon>
    </lineage>
</organism>
<evidence type="ECO:0008006" key="3">
    <source>
        <dbReference type="Google" id="ProtNLM"/>
    </source>
</evidence>
<evidence type="ECO:0000313" key="1">
    <source>
        <dbReference type="EMBL" id="SDT08684.1"/>
    </source>
</evidence>
<name>A0A1H1XHF5_9BRAD</name>
<evidence type="ECO:0000313" key="2">
    <source>
        <dbReference type="Proteomes" id="UP000243904"/>
    </source>
</evidence>
<dbReference type="AlphaFoldDB" id="A0A1H1XHF5"/>
<keyword evidence="2" id="KW-1185">Reference proteome</keyword>
<reference evidence="2" key="1">
    <citation type="submission" date="2016-10" db="EMBL/GenBank/DDBJ databases">
        <authorList>
            <person name="Varghese N."/>
            <person name="Submissions S."/>
        </authorList>
    </citation>
    <scope>NUCLEOTIDE SEQUENCE [LARGE SCALE GENOMIC DNA]</scope>
    <source>
        <strain evidence="2">GAS369</strain>
    </source>
</reference>
<accession>A0A1H1XHF5</accession>
<sequence>MKPPIFPPLTAPLPALDWHARARMYRDQALGMPDIVNGQPNWPRYFLLAHAVELAIRSVLVHAKTAGERAAGQEPGNHDLTALYAYACNLGLKSNLKVLDELQYLSEIHKNHVARYPKSLGQVWVASEFDDAVDALLSDTWQHIRVV</sequence>
<gene>
    <name evidence="1" type="ORF">SAMN05444158_4327</name>
</gene>
<dbReference type="EMBL" id="LT629750">
    <property type="protein sequence ID" value="SDT08684.1"/>
    <property type="molecule type" value="Genomic_DNA"/>
</dbReference>
<dbReference type="RefSeq" id="WP_146688731.1">
    <property type="nucleotide sequence ID" value="NZ_LT629750.1"/>
</dbReference>
<proteinExistence type="predicted"/>
<dbReference type="Proteomes" id="UP000243904">
    <property type="component" value="Chromosome I"/>
</dbReference>